<feature type="compositionally biased region" description="Acidic residues" evidence="12">
    <location>
        <begin position="12"/>
        <end position="25"/>
    </location>
</feature>
<organism evidence="14 15">
    <name type="scientific">Dioszegia hungarica</name>
    <dbReference type="NCBI Taxonomy" id="4972"/>
    <lineage>
        <taxon>Eukaryota</taxon>
        <taxon>Fungi</taxon>
        <taxon>Dikarya</taxon>
        <taxon>Basidiomycota</taxon>
        <taxon>Agaricomycotina</taxon>
        <taxon>Tremellomycetes</taxon>
        <taxon>Tremellales</taxon>
        <taxon>Bulleribasidiaceae</taxon>
        <taxon>Dioszegia</taxon>
    </lineage>
</organism>
<dbReference type="SUPFAM" id="SSF50465">
    <property type="entry name" value="EF-Tu/eEF-1alpha/eIF2-gamma C-terminal domain"/>
    <property type="match status" value="1"/>
</dbReference>
<dbReference type="GO" id="GO:0006417">
    <property type="term" value="P:regulation of translation"/>
    <property type="evidence" value="ECO:0007669"/>
    <property type="project" value="UniProtKB-KW"/>
</dbReference>
<feature type="region of interest" description="Disordered" evidence="12">
    <location>
        <begin position="84"/>
        <end position="287"/>
    </location>
</feature>
<comment type="similarity">
    <text evidence="2">Belongs to the TRAFAC class translation factor GTPase superfamily. Classic translation factor GTPase family. EF-Tu/EF-1A subfamily.</text>
</comment>
<keyword evidence="4" id="KW-0547">Nucleotide-binding</keyword>
<dbReference type="GO" id="GO:0002184">
    <property type="term" value="P:cytoplasmic translational termination"/>
    <property type="evidence" value="ECO:0007669"/>
    <property type="project" value="UniProtKB-ARBA"/>
</dbReference>
<dbReference type="GO" id="GO:1990533">
    <property type="term" value="C:Dom34-Hbs1 complex"/>
    <property type="evidence" value="ECO:0007669"/>
    <property type="project" value="UniProtKB-ARBA"/>
</dbReference>
<evidence type="ECO:0000256" key="3">
    <source>
        <dbReference type="ARBA" id="ARBA00022490"/>
    </source>
</evidence>
<evidence type="ECO:0000256" key="11">
    <source>
        <dbReference type="ARBA" id="ARBA00074866"/>
    </source>
</evidence>
<dbReference type="RefSeq" id="XP_052947751.1">
    <property type="nucleotide sequence ID" value="XM_053091946.1"/>
</dbReference>
<dbReference type="Proteomes" id="UP001164286">
    <property type="component" value="Unassembled WGS sequence"/>
</dbReference>
<dbReference type="GO" id="GO:0005525">
    <property type="term" value="F:GTP binding"/>
    <property type="evidence" value="ECO:0007669"/>
    <property type="project" value="UniProtKB-KW"/>
</dbReference>
<dbReference type="CDD" id="cd04093">
    <property type="entry name" value="HBS1_C_III"/>
    <property type="match status" value="1"/>
</dbReference>
<keyword evidence="5" id="KW-0378">Hydrolase</keyword>
<feature type="region of interest" description="Disordered" evidence="12">
    <location>
        <begin position="1"/>
        <end position="31"/>
    </location>
</feature>
<dbReference type="FunFam" id="2.40.30.10:FF:000020">
    <property type="entry name" value="Translation elongation factor EF-1"/>
    <property type="match status" value="1"/>
</dbReference>
<keyword evidence="8" id="KW-0342">GTP-binding</keyword>
<dbReference type="PROSITE" id="PS51722">
    <property type="entry name" value="G_TR_2"/>
    <property type="match status" value="1"/>
</dbReference>
<feature type="compositionally biased region" description="Low complexity" evidence="12">
    <location>
        <begin position="212"/>
        <end position="235"/>
    </location>
</feature>
<dbReference type="Pfam" id="PF00009">
    <property type="entry name" value="GTP_EFTU"/>
    <property type="match status" value="1"/>
</dbReference>
<dbReference type="InterPro" id="IPR027417">
    <property type="entry name" value="P-loop_NTPase"/>
</dbReference>
<dbReference type="Gene3D" id="2.40.30.10">
    <property type="entry name" value="Translation factors"/>
    <property type="match status" value="2"/>
</dbReference>
<evidence type="ECO:0000256" key="6">
    <source>
        <dbReference type="ARBA" id="ARBA00022845"/>
    </source>
</evidence>
<dbReference type="InterPro" id="IPR050100">
    <property type="entry name" value="TRAFAC_GTPase_members"/>
</dbReference>
<keyword evidence="15" id="KW-1185">Reference proteome</keyword>
<evidence type="ECO:0000256" key="2">
    <source>
        <dbReference type="ARBA" id="ARBA00007249"/>
    </source>
</evidence>
<dbReference type="PANTHER" id="PTHR23115">
    <property type="entry name" value="TRANSLATION FACTOR"/>
    <property type="match status" value="1"/>
</dbReference>
<evidence type="ECO:0000259" key="13">
    <source>
        <dbReference type="PROSITE" id="PS51722"/>
    </source>
</evidence>
<feature type="region of interest" description="Disordered" evidence="12">
    <location>
        <begin position="345"/>
        <end position="410"/>
    </location>
</feature>
<dbReference type="GeneID" id="77731151"/>
<comment type="caution">
    <text evidence="14">The sequence shown here is derived from an EMBL/GenBank/DDBJ whole genome shotgun (WGS) entry which is preliminary data.</text>
</comment>
<feature type="domain" description="Tr-type G" evidence="13">
    <location>
        <begin position="465"/>
        <end position="690"/>
    </location>
</feature>
<reference evidence="14" key="1">
    <citation type="journal article" date="2022" name="G3 (Bethesda)">
        <title>High quality genome of the basidiomycete yeast Dioszegia hungarica PDD-24b-2 isolated from cloud water.</title>
        <authorList>
            <person name="Jarrige D."/>
            <person name="Haridas S."/>
            <person name="Bleykasten-Grosshans C."/>
            <person name="Joly M."/>
            <person name="Nadalig T."/>
            <person name="Sancelme M."/>
            <person name="Vuilleumier S."/>
            <person name="Grigoriev I.V."/>
            <person name="Amato P."/>
            <person name="Bringel F."/>
        </authorList>
    </citation>
    <scope>NUCLEOTIDE SEQUENCE</scope>
    <source>
        <strain evidence="14">PDD-24b-2</strain>
    </source>
</reference>
<evidence type="ECO:0000313" key="15">
    <source>
        <dbReference type="Proteomes" id="UP001164286"/>
    </source>
</evidence>
<dbReference type="PRINTS" id="PR00315">
    <property type="entry name" value="ELONGATNFCT"/>
</dbReference>
<dbReference type="Pfam" id="PF08938">
    <property type="entry name" value="HBS1_N"/>
    <property type="match status" value="1"/>
</dbReference>
<dbReference type="AlphaFoldDB" id="A0AA38HFG0"/>
<evidence type="ECO:0000256" key="5">
    <source>
        <dbReference type="ARBA" id="ARBA00022801"/>
    </source>
</evidence>
<proteinExistence type="inferred from homology"/>
<evidence type="ECO:0000256" key="4">
    <source>
        <dbReference type="ARBA" id="ARBA00022741"/>
    </source>
</evidence>
<dbReference type="InterPro" id="IPR009000">
    <property type="entry name" value="Transl_B-barrel_sf"/>
</dbReference>
<comment type="subcellular location">
    <subcellularLocation>
        <location evidence="1">Cytoplasm</location>
    </subcellularLocation>
</comment>
<feature type="compositionally biased region" description="Low complexity" evidence="12">
    <location>
        <begin position="138"/>
        <end position="153"/>
    </location>
</feature>
<feature type="compositionally biased region" description="Low complexity" evidence="12">
    <location>
        <begin position="364"/>
        <end position="375"/>
    </location>
</feature>
<dbReference type="CDD" id="cd01883">
    <property type="entry name" value="EF1_alpha"/>
    <property type="match status" value="1"/>
</dbReference>
<dbReference type="GO" id="GO:0005829">
    <property type="term" value="C:cytosol"/>
    <property type="evidence" value="ECO:0007669"/>
    <property type="project" value="GOC"/>
</dbReference>
<feature type="compositionally biased region" description="Pro residues" evidence="12">
    <location>
        <begin position="236"/>
        <end position="248"/>
    </location>
</feature>
<dbReference type="FunFam" id="2.40.30.10:FF:000107">
    <property type="entry name" value="Related to translation elongation factor HBS1"/>
    <property type="match status" value="1"/>
</dbReference>
<feature type="compositionally biased region" description="Low complexity" evidence="12">
    <location>
        <begin position="174"/>
        <end position="201"/>
    </location>
</feature>
<dbReference type="InterPro" id="IPR000795">
    <property type="entry name" value="T_Tr_GTP-bd_dom"/>
</dbReference>
<dbReference type="SUPFAM" id="SSF50447">
    <property type="entry name" value="Translation proteins"/>
    <property type="match status" value="1"/>
</dbReference>
<dbReference type="InterPro" id="IPR015033">
    <property type="entry name" value="HBS1-like_N"/>
</dbReference>
<dbReference type="Pfam" id="PF22594">
    <property type="entry name" value="GTP-eEF1A_C"/>
    <property type="match status" value="1"/>
</dbReference>
<dbReference type="InterPro" id="IPR031157">
    <property type="entry name" value="G_TR_CS"/>
</dbReference>
<evidence type="ECO:0000256" key="12">
    <source>
        <dbReference type="SAM" id="MobiDB-lite"/>
    </source>
</evidence>
<feature type="region of interest" description="Disordered" evidence="12">
    <location>
        <begin position="293"/>
        <end position="312"/>
    </location>
</feature>
<gene>
    <name evidence="14" type="ORF">MKK02DRAFT_42356</name>
</gene>
<feature type="compositionally biased region" description="Polar residues" evidence="12">
    <location>
        <begin position="390"/>
        <end position="410"/>
    </location>
</feature>
<comment type="catalytic activity">
    <reaction evidence="9">
        <text>GTP + H2O = GDP + phosphate + H(+)</text>
        <dbReference type="Rhea" id="RHEA:19669"/>
        <dbReference type="ChEBI" id="CHEBI:15377"/>
        <dbReference type="ChEBI" id="CHEBI:15378"/>
        <dbReference type="ChEBI" id="CHEBI:37565"/>
        <dbReference type="ChEBI" id="CHEBI:43474"/>
        <dbReference type="ChEBI" id="CHEBI:58189"/>
    </reaction>
    <physiologicalReaction direction="left-to-right" evidence="9">
        <dbReference type="Rhea" id="RHEA:19670"/>
    </physiologicalReaction>
</comment>
<keyword evidence="6" id="KW-0810">Translation regulation</keyword>
<dbReference type="Gene3D" id="3.40.50.300">
    <property type="entry name" value="P-loop containing nucleotide triphosphate hydrolases"/>
    <property type="match status" value="1"/>
</dbReference>
<accession>A0AA38HFG0</accession>
<dbReference type="InterPro" id="IPR054696">
    <property type="entry name" value="GTP-eEF1A_C"/>
</dbReference>
<evidence type="ECO:0000256" key="9">
    <source>
        <dbReference type="ARBA" id="ARBA00049117"/>
    </source>
</evidence>
<dbReference type="EMBL" id="JAKWFO010000003">
    <property type="protein sequence ID" value="KAI9637974.1"/>
    <property type="molecule type" value="Genomic_DNA"/>
</dbReference>
<dbReference type="CDD" id="cd16267">
    <property type="entry name" value="HBS1-like_II"/>
    <property type="match status" value="1"/>
</dbReference>
<dbReference type="PROSITE" id="PS00301">
    <property type="entry name" value="G_TR_1"/>
    <property type="match status" value="1"/>
</dbReference>
<keyword evidence="7" id="KW-0648">Protein biosynthesis</keyword>
<comment type="subunit">
    <text evidence="10">Component of the Dom34-Hbs1 complex, also named Pelota-HBS1L complex, composed of dom34 and hbs1.</text>
</comment>
<evidence type="ECO:0000256" key="7">
    <source>
        <dbReference type="ARBA" id="ARBA00022917"/>
    </source>
</evidence>
<dbReference type="InterPro" id="IPR009001">
    <property type="entry name" value="Transl_elong_EF1A/Init_IF2_C"/>
</dbReference>
<sequence>MSRHRFVKNMDLDAEMADDDSEDESGMTAEQKAQMITSMPIAKAMLKDVKPPIPDDAIADSLWHYWFDVEKAVQWLKKDWERKGLPTPPYLRPSPDEAPRPRAAKRARLSKESSPQPPLTALQRLSISRKDPATPGKASSSSALPQPAASTPPHENGKPMSKLALLAQKRKEAAAQAAAGASSATATPTSTPSRTITPSTPDDIPSSASKPLSKLAQKMAAAKLAREQSSTSTSTPQPPSSRPQPIPTPAGNAVEDEEMEEIVYTPPNALFPSTSPTKPTRTSPFFNIITSTAATRLSDEKPPGSASSMHLPVVRDLEQMELRIRNAFAAAESPDDVVLRARQAAKVNPPTKSVSQPGKPRTQAAAVAGSSIGIGKTVSQPGTPRKPKVATSTNGSAGSSKTNTPKASAGINQTQQDLAGLHMDDEADEAEREREKEKFKERAVLSMKYEELVAKVKKDEAESGRKSLSLIVVGHVDAGKSTLMGRLLYELGELSEKEKTANERGSKKVGKGSFAFAWGLDALGDERDRGVTIDIATTHFHTPHRAITLLDAPGHKDFIPAMISGAAQADVALMVVDGSPGEFEAGFDRGGQTREHAWLVRSLGVKEIIVGVNKLDMVSWSQDRYDEITAAMKPFLVSAGFSSSKTTFLPIAAMEGVNILERDEPLLNAWYSGPTLIDTLDKVEVPERPYETPLRIPVSNVFKGQTAVASGVAVSGRLCSGVVQVGDRIRAVPGDEVANVRTIEVDEDSAPYAVAGQNVTLYLSGIDPIHLSIGTVLCPTSLPVKLVSQFTAQILVFDLQTPIIAGAAVELFHHSMNLPANITKLISISEKGQVIKKNPRVLQKGTTALVEITLRSSPNSSRPATIPLETAADNKEMGRVLIRRSGETIAAGVVMELV</sequence>
<evidence type="ECO:0000256" key="1">
    <source>
        <dbReference type="ARBA" id="ARBA00004496"/>
    </source>
</evidence>
<evidence type="ECO:0000313" key="14">
    <source>
        <dbReference type="EMBL" id="KAI9637974.1"/>
    </source>
</evidence>
<keyword evidence="3" id="KW-0963">Cytoplasm</keyword>
<evidence type="ECO:0000256" key="10">
    <source>
        <dbReference type="ARBA" id="ARBA00063537"/>
    </source>
</evidence>
<dbReference type="GO" id="GO:0003924">
    <property type="term" value="F:GTPase activity"/>
    <property type="evidence" value="ECO:0007669"/>
    <property type="project" value="InterPro"/>
</dbReference>
<protein>
    <recommendedName>
        <fullName evidence="11">Elongation factor 1 alpha-like protein</fullName>
    </recommendedName>
</protein>
<dbReference type="SUPFAM" id="SSF52540">
    <property type="entry name" value="P-loop containing nucleoside triphosphate hydrolases"/>
    <property type="match status" value="1"/>
</dbReference>
<name>A0AA38HFG0_9TREE</name>
<evidence type="ECO:0000256" key="8">
    <source>
        <dbReference type="ARBA" id="ARBA00023134"/>
    </source>
</evidence>
<dbReference type="FunFam" id="3.40.50.300:FF:000204">
    <property type="entry name" value="Translation elongation factor Tu"/>
    <property type="match status" value="1"/>
</dbReference>
<feature type="compositionally biased region" description="Low complexity" evidence="12">
    <location>
        <begin position="271"/>
        <end position="286"/>
    </location>
</feature>